<keyword evidence="3" id="KW-1185">Reference proteome</keyword>
<name>A0AAV4PIU6_CAEEX</name>
<protein>
    <submittedName>
        <fullName evidence="2">Uncharacterized protein</fullName>
    </submittedName>
</protein>
<feature type="compositionally biased region" description="Basic and acidic residues" evidence="1">
    <location>
        <begin position="147"/>
        <end position="166"/>
    </location>
</feature>
<gene>
    <name evidence="2" type="ORF">CEXT_659501</name>
</gene>
<evidence type="ECO:0000256" key="1">
    <source>
        <dbReference type="SAM" id="MobiDB-lite"/>
    </source>
</evidence>
<organism evidence="2 3">
    <name type="scientific">Caerostris extrusa</name>
    <name type="common">Bark spider</name>
    <name type="synonym">Caerostris bankana</name>
    <dbReference type="NCBI Taxonomy" id="172846"/>
    <lineage>
        <taxon>Eukaryota</taxon>
        <taxon>Metazoa</taxon>
        <taxon>Ecdysozoa</taxon>
        <taxon>Arthropoda</taxon>
        <taxon>Chelicerata</taxon>
        <taxon>Arachnida</taxon>
        <taxon>Araneae</taxon>
        <taxon>Araneomorphae</taxon>
        <taxon>Entelegynae</taxon>
        <taxon>Araneoidea</taxon>
        <taxon>Araneidae</taxon>
        <taxon>Caerostris</taxon>
    </lineage>
</organism>
<sequence length="178" mass="20405">MKLLATSNFSVSRPKIIKQKVLDSIVIYHFSSKDNQTESVRFYIDLSVSTTDESSNSNDDVVSLKENKEQNETFGNNELLSFSPKDNQVEREQLCEEIRMGKDESCSSFSNKSDISDHEDVSDVFVAKNIAGDDYEDILTEEEDDSEERKELFNELVHNNDVKESTSTKSTQNKNQYY</sequence>
<accession>A0AAV4PIU6</accession>
<dbReference type="Proteomes" id="UP001054945">
    <property type="component" value="Unassembled WGS sequence"/>
</dbReference>
<dbReference type="AlphaFoldDB" id="A0AAV4PIU6"/>
<dbReference type="EMBL" id="BPLR01004549">
    <property type="protein sequence ID" value="GIX95666.1"/>
    <property type="molecule type" value="Genomic_DNA"/>
</dbReference>
<evidence type="ECO:0000313" key="2">
    <source>
        <dbReference type="EMBL" id="GIX95666.1"/>
    </source>
</evidence>
<proteinExistence type="predicted"/>
<evidence type="ECO:0000313" key="3">
    <source>
        <dbReference type="Proteomes" id="UP001054945"/>
    </source>
</evidence>
<comment type="caution">
    <text evidence="2">The sequence shown here is derived from an EMBL/GenBank/DDBJ whole genome shotgun (WGS) entry which is preliminary data.</text>
</comment>
<feature type="region of interest" description="Disordered" evidence="1">
    <location>
        <begin position="141"/>
        <end position="178"/>
    </location>
</feature>
<reference evidence="2 3" key="1">
    <citation type="submission" date="2021-06" db="EMBL/GenBank/DDBJ databases">
        <title>Caerostris extrusa draft genome.</title>
        <authorList>
            <person name="Kono N."/>
            <person name="Arakawa K."/>
        </authorList>
    </citation>
    <scope>NUCLEOTIDE SEQUENCE [LARGE SCALE GENOMIC DNA]</scope>
</reference>
<feature type="compositionally biased region" description="Polar residues" evidence="1">
    <location>
        <begin position="167"/>
        <end position="178"/>
    </location>
</feature>